<name>A0A2R5GU30_9STRA</name>
<feature type="region of interest" description="Disordered" evidence="1">
    <location>
        <begin position="74"/>
        <end position="113"/>
    </location>
</feature>
<feature type="compositionally biased region" description="Acidic residues" evidence="1">
    <location>
        <begin position="78"/>
        <end position="93"/>
    </location>
</feature>
<dbReference type="Proteomes" id="UP000241890">
    <property type="component" value="Unassembled WGS sequence"/>
</dbReference>
<dbReference type="AlphaFoldDB" id="A0A2R5GU30"/>
<reference evidence="2 3" key="1">
    <citation type="submission" date="2017-12" db="EMBL/GenBank/DDBJ databases">
        <title>Sequencing, de novo assembly and annotation of complete genome of a new Thraustochytrid species, strain FCC1311.</title>
        <authorList>
            <person name="Sedici K."/>
            <person name="Godart F."/>
            <person name="Aiese Cigliano R."/>
            <person name="Sanseverino W."/>
            <person name="Barakat M."/>
            <person name="Ortet P."/>
            <person name="Marechal E."/>
            <person name="Cagnac O."/>
            <person name="Amato A."/>
        </authorList>
    </citation>
    <scope>NUCLEOTIDE SEQUENCE [LARGE SCALE GENOMIC DNA]</scope>
</reference>
<accession>A0A2R5GU30</accession>
<keyword evidence="3" id="KW-1185">Reference proteome</keyword>
<sequence>MASSMIEDNRGRFYAEGKDAGEESKTGEQGVTTSLQKQYASAHELCLKILRVEPENNILLEYKIVLEQALKEKLGADTESESDDSSIEGDDNESLSGSEYSDSSDKARLESKT</sequence>
<proteinExistence type="predicted"/>
<gene>
    <name evidence="2" type="ORF">FCC1311_100522</name>
</gene>
<comment type="caution">
    <text evidence="2">The sequence shown here is derived from an EMBL/GenBank/DDBJ whole genome shotgun (WGS) entry which is preliminary data.</text>
</comment>
<organism evidence="2 3">
    <name type="scientific">Hondaea fermentalgiana</name>
    <dbReference type="NCBI Taxonomy" id="2315210"/>
    <lineage>
        <taxon>Eukaryota</taxon>
        <taxon>Sar</taxon>
        <taxon>Stramenopiles</taxon>
        <taxon>Bigyra</taxon>
        <taxon>Labyrinthulomycetes</taxon>
        <taxon>Thraustochytrida</taxon>
        <taxon>Thraustochytriidae</taxon>
        <taxon>Hondaea</taxon>
    </lineage>
</organism>
<feature type="region of interest" description="Disordered" evidence="1">
    <location>
        <begin position="1"/>
        <end position="33"/>
    </location>
</feature>
<evidence type="ECO:0000313" key="2">
    <source>
        <dbReference type="EMBL" id="GBG33829.1"/>
    </source>
</evidence>
<evidence type="ECO:0000313" key="3">
    <source>
        <dbReference type="Proteomes" id="UP000241890"/>
    </source>
</evidence>
<feature type="compositionally biased region" description="Basic and acidic residues" evidence="1">
    <location>
        <begin position="7"/>
        <end position="26"/>
    </location>
</feature>
<dbReference type="InParanoid" id="A0A2R5GU30"/>
<dbReference type="EMBL" id="BEYU01000171">
    <property type="protein sequence ID" value="GBG33829.1"/>
    <property type="molecule type" value="Genomic_DNA"/>
</dbReference>
<feature type="compositionally biased region" description="Basic and acidic residues" evidence="1">
    <location>
        <begin position="103"/>
        <end position="113"/>
    </location>
</feature>
<evidence type="ECO:0000256" key="1">
    <source>
        <dbReference type="SAM" id="MobiDB-lite"/>
    </source>
</evidence>
<protein>
    <submittedName>
        <fullName evidence="2">Uncharacterized protein</fullName>
    </submittedName>
</protein>